<sequence>MTQKRSIALGKYTGRNTRKAPINNSRNPMILQTRTI</sequence>
<dbReference type="EMBL" id="JXTC01000136">
    <property type="protein sequence ID" value="PON86192.1"/>
    <property type="molecule type" value="Genomic_DNA"/>
</dbReference>
<dbReference type="Proteomes" id="UP000237000">
    <property type="component" value="Unassembled WGS sequence"/>
</dbReference>
<evidence type="ECO:0000313" key="3">
    <source>
        <dbReference type="Proteomes" id="UP000237000"/>
    </source>
</evidence>
<evidence type="ECO:0000313" key="2">
    <source>
        <dbReference type="EMBL" id="PON86192.1"/>
    </source>
</evidence>
<proteinExistence type="predicted"/>
<organism evidence="2 3">
    <name type="scientific">Trema orientale</name>
    <name type="common">Charcoal tree</name>
    <name type="synonym">Celtis orientalis</name>
    <dbReference type="NCBI Taxonomy" id="63057"/>
    <lineage>
        <taxon>Eukaryota</taxon>
        <taxon>Viridiplantae</taxon>
        <taxon>Streptophyta</taxon>
        <taxon>Embryophyta</taxon>
        <taxon>Tracheophyta</taxon>
        <taxon>Spermatophyta</taxon>
        <taxon>Magnoliopsida</taxon>
        <taxon>eudicotyledons</taxon>
        <taxon>Gunneridae</taxon>
        <taxon>Pentapetalae</taxon>
        <taxon>rosids</taxon>
        <taxon>fabids</taxon>
        <taxon>Rosales</taxon>
        <taxon>Cannabaceae</taxon>
        <taxon>Trema</taxon>
    </lineage>
</organism>
<dbReference type="InParanoid" id="A0A2P5EL05"/>
<dbReference type="AlphaFoldDB" id="A0A2P5EL05"/>
<name>A0A2P5EL05_TREOI</name>
<protein>
    <submittedName>
        <fullName evidence="2">Uncharacterized protein</fullName>
    </submittedName>
</protein>
<evidence type="ECO:0000256" key="1">
    <source>
        <dbReference type="SAM" id="MobiDB-lite"/>
    </source>
</evidence>
<reference evidence="3" key="1">
    <citation type="submission" date="2016-06" db="EMBL/GenBank/DDBJ databases">
        <title>Parallel loss of symbiosis genes in relatives of nitrogen-fixing non-legume Parasponia.</title>
        <authorList>
            <person name="Van Velzen R."/>
            <person name="Holmer R."/>
            <person name="Bu F."/>
            <person name="Rutten L."/>
            <person name="Van Zeijl A."/>
            <person name="Liu W."/>
            <person name="Santuari L."/>
            <person name="Cao Q."/>
            <person name="Sharma T."/>
            <person name="Shen D."/>
            <person name="Roswanjaya Y."/>
            <person name="Wardhani T."/>
            <person name="Kalhor M.S."/>
            <person name="Jansen J."/>
            <person name="Van den Hoogen J."/>
            <person name="Gungor B."/>
            <person name="Hartog M."/>
            <person name="Hontelez J."/>
            <person name="Verver J."/>
            <person name="Yang W.-C."/>
            <person name="Schijlen E."/>
            <person name="Repin R."/>
            <person name="Schilthuizen M."/>
            <person name="Schranz E."/>
            <person name="Heidstra R."/>
            <person name="Miyata K."/>
            <person name="Fedorova E."/>
            <person name="Kohlen W."/>
            <person name="Bisseling T."/>
            <person name="Smit S."/>
            <person name="Geurts R."/>
        </authorList>
    </citation>
    <scope>NUCLEOTIDE SEQUENCE [LARGE SCALE GENOMIC DNA]</scope>
    <source>
        <strain evidence="3">cv. RG33-2</strain>
    </source>
</reference>
<keyword evidence="3" id="KW-1185">Reference proteome</keyword>
<accession>A0A2P5EL05</accession>
<feature type="region of interest" description="Disordered" evidence="1">
    <location>
        <begin position="1"/>
        <end position="27"/>
    </location>
</feature>
<gene>
    <name evidence="2" type="ORF">TorRG33x02_180660</name>
</gene>
<comment type="caution">
    <text evidence="2">The sequence shown here is derived from an EMBL/GenBank/DDBJ whole genome shotgun (WGS) entry which is preliminary data.</text>
</comment>